<name>A0A1I2FEJ8_9BACT</name>
<evidence type="ECO:0000313" key="2">
    <source>
        <dbReference type="Proteomes" id="UP000199513"/>
    </source>
</evidence>
<sequence length="346" mass="40698">MELFSSAWALNTIKNYGGKIASPLLKPTLNFAKDKLTERRGIEHIFAMVFKKAVEEFAKEKAKSDSTKEFTYTGFIGFLELIFKQSDYEKEFFYQLFLSDNEFSDEKLQQLIKNFKPTQTHYAEEDLLHFHQFLREKLKKEPVFAALIWQKDTYLYAVQTAENVEHLLMLSQEQMSMMEDLQKQNPSGQVIGEQLKTLSEKLDSLLKEASQTTETNVQRAEKIYNIGNANNSEFNIHGHTTITIEKQEVHYHHYIGNEDKPNTDKNKLQTLDNQPKIDDMNLEEFKEHLKIIVDTGDYDKFFKEIESSSYVYDKGIFNRLRQEFNFGKYDFDFPKRLKSFADTQKK</sequence>
<reference evidence="1 2" key="1">
    <citation type="submission" date="2016-10" db="EMBL/GenBank/DDBJ databases">
        <authorList>
            <person name="de Groot N.N."/>
        </authorList>
    </citation>
    <scope>NUCLEOTIDE SEQUENCE [LARGE SCALE GENOMIC DNA]</scope>
    <source>
        <strain>GEY</strain>
        <strain evidence="2">DSM 9560</strain>
    </source>
</reference>
<keyword evidence="2" id="KW-1185">Reference proteome</keyword>
<dbReference type="AlphaFoldDB" id="A0A1I2FEJ8"/>
<protein>
    <submittedName>
        <fullName evidence="1">Uncharacterized protein</fullName>
    </submittedName>
</protein>
<dbReference type="RefSeq" id="WP_091544100.1">
    <property type="nucleotide sequence ID" value="NZ_FONY01000013.1"/>
</dbReference>
<organism evidence="1 2">
    <name type="scientific">Thermoflexibacter ruber</name>
    <dbReference type="NCBI Taxonomy" id="1003"/>
    <lineage>
        <taxon>Bacteria</taxon>
        <taxon>Pseudomonadati</taxon>
        <taxon>Bacteroidota</taxon>
        <taxon>Cytophagia</taxon>
        <taxon>Cytophagales</taxon>
        <taxon>Thermoflexibacteraceae</taxon>
        <taxon>Thermoflexibacter</taxon>
    </lineage>
</organism>
<accession>A0A1I2FEJ8</accession>
<evidence type="ECO:0000313" key="1">
    <source>
        <dbReference type="EMBL" id="SFF03319.1"/>
    </source>
</evidence>
<gene>
    <name evidence="1" type="ORF">SAMN04488541_101374</name>
</gene>
<dbReference type="STRING" id="1003.SAMN04488541_101374"/>
<dbReference type="EMBL" id="FONY01000013">
    <property type="protein sequence ID" value="SFF03319.1"/>
    <property type="molecule type" value="Genomic_DNA"/>
</dbReference>
<dbReference type="Proteomes" id="UP000199513">
    <property type="component" value="Unassembled WGS sequence"/>
</dbReference>
<proteinExistence type="predicted"/>